<dbReference type="InterPro" id="IPR003834">
    <property type="entry name" value="Cyt_c_assmbl_TM_dom"/>
</dbReference>
<accession>A0A381NYM3</accession>
<dbReference type="SUPFAM" id="SSF52833">
    <property type="entry name" value="Thioredoxin-like"/>
    <property type="match status" value="1"/>
</dbReference>
<evidence type="ECO:0000259" key="7">
    <source>
        <dbReference type="Pfam" id="PF11412"/>
    </source>
</evidence>
<dbReference type="Gene3D" id="3.40.30.10">
    <property type="entry name" value="Glutaredoxin"/>
    <property type="match status" value="1"/>
</dbReference>
<dbReference type="PANTHER" id="PTHR32234">
    <property type="entry name" value="THIOL:DISULFIDE INTERCHANGE PROTEIN DSBD"/>
    <property type="match status" value="1"/>
</dbReference>
<gene>
    <name evidence="8" type="ORF">METZ01_LOCUS12589</name>
</gene>
<protein>
    <recommendedName>
        <fullName evidence="9">Thioredoxin domain-containing protein</fullName>
    </recommendedName>
</protein>
<evidence type="ECO:0000259" key="6">
    <source>
        <dbReference type="Pfam" id="PF02683"/>
    </source>
</evidence>
<feature type="transmembrane region" description="Helical" evidence="5">
    <location>
        <begin position="298"/>
        <end position="321"/>
    </location>
</feature>
<evidence type="ECO:0000256" key="1">
    <source>
        <dbReference type="ARBA" id="ARBA00004141"/>
    </source>
</evidence>
<feature type="domain" description="Thiol:disulfide interchange protein DsbD N-terminal" evidence="7">
    <location>
        <begin position="61"/>
        <end position="178"/>
    </location>
</feature>
<feature type="transmembrane region" description="Helical" evidence="5">
    <location>
        <begin position="12"/>
        <end position="36"/>
    </location>
</feature>
<name>A0A381NYM3_9ZZZZ</name>
<feature type="transmembrane region" description="Helical" evidence="5">
    <location>
        <begin position="375"/>
        <end position="399"/>
    </location>
</feature>
<dbReference type="EMBL" id="UINC01000696">
    <property type="protein sequence ID" value="SUZ59735.1"/>
    <property type="molecule type" value="Genomic_DNA"/>
</dbReference>
<dbReference type="GO" id="GO:0016020">
    <property type="term" value="C:membrane"/>
    <property type="evidence" value="ECO:0007669"/>
    <property type="project" value="UniProtKB-SubCell"/>
</dbReference>
<evidence type="ECO:0000256" key="3">
    <source>
        <dbReference type="ARBA" id="ARBA00022989"/>
    </source>
</evidence>
<evidence type="ECO:0000256" key="5">
    <source>
        <dbReference type="SAM" id="Phobius"/>
    </source>
</evidence>
<dbReference type="Gene3D" id="2.60.40.1250">
    <property type="entry name" value="Thiol:disulfide interchange protein DsbD, N-terminal domain"/>
    <property type="match status" value="1"/>
</dbReference>
<reference evidence="8" key="1">
    <citation type="submission" date="2018-05" db="EMBL/GenBank/DDBJ databases">
        <authorList>
            <person name="Lanie J.A."/>
            <person name="Ng W.-L."/>
            <person name="Kazmierczak K.M."/>
            <person name="Andrzejewski T.M."/>
            <person name="Davidsen T.M."/>
            <person name="Wayne K.J."/>
            <person name="Tettelin H."/>
            <person name="Glass J.I."/>
            <person name="Rusch D."/>
            <person name="Podicherti R."/>
            <person name="Tsui H.-C.T."/>
            <person name="Winkler M.E."/>
        </authorList>
    </citation>
    <scope>NUCLEOTIDE SEQUENCE</scope>
</reference>
<feature type="transmembrane region" description="Helical" evidence="5">
    <location>
        <begin position="342"/>
        <end position="369"/>
    </location>
</feature>
<dbReference type="InterPro" id="IPR036929">
    <property type="entry name" value="DsbDN_sf"/>
</dbReference>
<dbReference type="GO" id="GO:0015035">
    <property type="term" value="F:protein-disulfide reductase activity"/>
    <property type="evidence" value="ECO:0007669"/>
    <property type="project" value="TreeGrafter"/>
</dbReference>
<sequence length="656" mass="72612">MPSRYLSHRNFFSYLYQLGQILCLAVLIIILLPGYASSQFDDEIVIPENVVTFNYRFEPNEPRPGEHARIIVDLDVYSGWHVYSVIPDKGEFAPIPTSLTLENDSLIIVGPVYESNPIKAKDPVLEMVLSFHEKTATLFQNIQIPEDITGGTVLNSAVKLRYQACSDRICLPPKTDELSADISIGKGNIRGKYKLPQFAVDTPPENLSEIDQALSGGFLGFMGLAIIAGFLALLTPCVFPMIPVTVAFFTKQSHAGTRETLRLAVLFGVGIVGTYTVTGMLLSVILGAAGAVQFATNGWINLAIGLMFTLFAFSLMGFLQLNAPGGLTNIVDRWSRQLRGTFGVLAMGLVFTLTSFTCTVQFVGTMLIAASQGMWFWPVVGMLVFSTVFAFPFFLLGLFPRLIQKMHSKSGSWMEHLKIILGLLELAAAFKFFSNADLVWQWGLINREFVLAAWVIICLIGTLYLLGMLKIHHVRIIKTGSAGFASAFVFAALGIYLVRGLADVQLNPWVDTFLPPDLQILEQNRLAFSESTDTAAEIKAHLLPWHNDLSGALGLAKAEKKHVFIDFTGYTCVNCRWMEKNIFSHPDVIELFKNKFVLVQLFTDGGVKAAENQQMQISRFQTVALPLYVILDASDNVLAKQAGIMEPAEKFLQFMN</sequence>
<evidence type="ECO:0008006" key="9">
    <source>
        <dbReference type="Google" id="ProtNLM"/>
    </source>
</evidence>
<comment type="subcellular location">
    <subcellularLocation>
        <location evidence="1">Membrane</location>
        <topology evidence="1">Multi-pass membrane protein</topology>
    </subcellularLocation>
</comment>
<evidence type="ECO:0000256" key="2">
    <source>
        <dbReference type="ARBA" id="ARBA00022692"/>
    </source>
</evidence>
<feature type="transmembrane region" description="Helical" evidence="5">
    <location>
        <begin position="449"/>
        <end position="469"/>
    </location>
</feature>
<dbReference type="InterPro" id="IPR036249">
    <property type="entry name" value="Thioredoxin-like_sf"/>
</dbReference>
<feature type="transmembrane region" description="Helical" evidence="5">
    <location>
        <begin position="419"/>
        <end position="443"/>
    </location>
</feature>
<keyword evidence="3 5" id="KW-1133">Transmembrane helix</keyword>
<evidence type="ECO:0000256" key="4">
    <source>
        <dbReference type="ARBA" id="ARBA00023136"/>
    </source>
</evidence>
<dbReference type="InterPro" id="IPR028250">
    <property type="entry name" value="DsbDN"/>
</dbReference>
<proteinExistence type="predicted"/>
<keyword evidence="4 5" id="KW-0472">Membrane</keyword>
<dbReference type="Pfam" id="PF13899">
    <property type="entry name" value="Thioredoxin_7"/>
    <property type="match status" value="1"/>
</dbReference>
<dbReference type="GO" id="GO:0017004">
    <property type="term" value="P:cytochrome complex assembly"/>
    <property type="evidence" value="ECO:0007669"/>
    <property type="project" value="InterPro"/>
</dbReference>
<dbReference type="AlphaFoldDB" id="A0A381NYM3"/>
<dbReference type="PANTHER" id="PTHR32234:SF0">
    <property type="entry name" value="THIOL:DISULFIDE INTERCHANGE PROTEIN DSBD"/>
    <property type="match status" value="1"/>
</dbReference>
<feature type="transmembrane region" description="Helical" evidence="5">
    <location>
        <begin position="261"/>
        <end position="286"/>
    </location>
</feature>
<feature type="transmembrane region" description="Helical" evidence="5">
    <location>
        <begin position="218"/>
        <end position="249"/>
    </location>
</feature>
<dbReference type="GO" id="GO:0045454">
    <property type="term" value="P:cell redox homeostasis"/>
    <property type="evidence" value="ECO:0007669"/>
    <property type="project" value="TreeGrafter"/>
</dbReference>
<feature type="domain" description="Cytochrome C biogenesis protein transmembrane" evidence="6">
    <location>
        <begin position="222"/>
        <end position="432"/>
    </location>
</feature>
<keyword evidence="2 5" id="KW-0812">Transmembrane</keyword>
<dbReference type="Pfam" id="PF02683">
    <property type="entry name" value="DsbD_TM"/>
    <property type="match status" value="1"/>
</dbReference>
<evidence type="ECO:0000313" key="8">
    <source>
        <dbReference type="EMBL" id="SUZ59735.1"/>
    </source>
</evidence>
<feature type="transmembrane region" description="Helical" evidence="5">
    <location>
        <begin position="481"/>
        <end position="498"/>
    </location>
</feature>
<dbReference type="Pfam" id="PF11412">
    <property type="entry name" value="DsbD_N"/>
    <property type="match status" value="1"/>
</dbReference>
<organism evidence="8">
    <name type="scientific">marine metagenome</name>
    <dbReference type="NCBI Taxonomy" id="408172"/>
    <lineage>
        <taxon>unclassified sequences</taxon>
        <taxon>metagenomes</taxon>
        <taxon>ecological metagenomes</taxon>
    </lineage>
</organism>